<dbReference type="PANTHER" id="PTHR34220:SF7">
    <property type="entry name" value="SENSOR HISTIDINE KINASE YPDA"/>
    <property type="match status" value="1"/>
</dbReference>
<keyword evidence="1" id="KW-1133">Transmembrane helix</keyword>
<dbReference type="GO" id="GO:0016301">
    <property type="term" value="F:kinase activity"/>
    <property type="evidence" value="ECO:0007669"/>
    <property type="project" value="UniProtKB-KW"/>
</dbReference>
<evidence type="ECO:0000259" key="2">
    <source>
        <dbReference type="Pfam" id="PF06580"/>
    </source>
</evidence>
<dbReference type="Gene3D" id="3.30.565.10">
    <property type="entry name" value="Histidine kinase-like ATPase, C-terminal domain"/>
    <property type="match status" value="1"/>
</dbReference>
<dbReference type="Proteomes" id="UP001501469">
    <property type="component" value="Unassembled WGS sequence"/>
</dbReference>
<name>A0ABP7U260_9BACT</name>
<evidence type="ECO:0000313" key="4">
    <source>
        <dbReference type="Proteomes" id="UP001501469"/>
    </source>
</evidence>
<feature type="transmembrane region" description="Helical" evidence="1">
    <location>
        <begin position="57"/>
        <end position="75"/>
    </location>
</feature>
<dbReference type="Pfam" id="PF06580">
    <property type="entry name" value="His_kinase"/>
    <property type="match status" value="1"/>
</dbReference>
<keyword evidence="3" id="KW-0808">Transferase</keyword>
<keyword evidence="4" id="KW-1185">Reference proteome</keyword>
<comment type="caution">
    <text evidence="3">The sequence shown here is derived from an EMBL/GenBank/DDBJ whole genome shotgun (WGS) entry which is preliminary data.</text>
</comment>
<protein>
    <submittedName>
        <fullName evidence="3">Histidine kinase</fullName>
    </submittedName>
</protein>
<keyword evidence="3" id="KW-0418">Kinase</keyword>
<keyword evidence="1" id="KW-0812">Transmembrane</keyword>
<dbReference type="InterPro" id="IPR050640">
    <property type="entry name" value="Bact_2-comp_sensor_kinase"/>
</dbReference>
<feature type="transmembrane region" description="Helical" evidence="1">
    <location>
        <begin position="125"/>
        <end position="149"/>
    </location>
</feature>
<organism evidence="3 4">
    <name type="scientific">Hymenobacter glaciei</name>
    <dbReference type="NCBI Taxonomy" id="877209"/>
    <lineage>
        <taxon>Bacteria</taxon>
        <taxon>Pseudomonadati</taxon>
        <taxon>Bacteroidota</taxon>
        <taxon>Cytophagia</taxon>
        <taxon>Cytophagales</taxon>
        <taxon>Hymenobacteraceae</taxon>
        <taxon>Hymenobacter</taxon>
    </lineage>
</organism>
<dbReference type="SUPFAM" id="SSF55874">
    <property type="entry name" value="ATPase domain of HSP90 chaperone/DNA topoisomerase II/histidine kinase"/>
    <property type="match status" value="1"/>
</dbReference>
<gene>
    <name evidence="3" type="ORF">GCM10022409_18980</name>
</gene>
<dbReference type="InterPro" id="IPR036890">
    <property type="entry name" value="HATPase_C_sf"/>
</dbReference>
<dbReference type="InterPro" id="IPR010559">
    <property type="entry name" value="Sig_transdc_His_kin_internal"/>
</dbReference>
<keyword evidence="1" id="KW-0472">Membrane</keyword>
<proteinExistence type="predicted"/>
<dbReference type="EMBL" id="BAABDK010000016">
    <property type="protein sequence ID" value="GAA4034735.1"/>
    <property type="molecule type" value="Genomic_DNA"/>
</dbReference>
<feature type="transmembrane region" description="Helical" evidence="1">
    <location>
        <begin position="84"/>
        <end position="105"/>
    </location>
</feature>
<sequence length="362" mass="41416">MNTFALSPPAPAFSMPLPLARVKTVLIHAAAWLGYYTYEVCFLIMMKESVPSPGTSLLTWSLNAALVYSNALWLFPRYLLKRRYAAYALGLLGVMLTFGAMRYGMHFYLLPSLGLKVEPLYTPAFQPFIAGTYYRGTIFLGYSLLYAYASHSIGLLRRLREQEHQLRLQERSLLEADIAFLKSQINPHFLFNALNFLYAQVYPLSEPTAKSVLLLSDIMRYALHEGSEHGKVALDKEVQHLRNYLALSKLRFGDQLQVQFDTEGSTRFLLVLPLVLINFVENCFKHGELFDAAHPVLLRLDLHENQLTFFTHNRKRTGPVEHSTGIGLENTRRRLDAVYPGRYELRVIDEPTAYSTYLHLTL</sequence>
<accession>A0ABP7U260</accession>
<feature type="domain" description="Signal transduction histidine kinase internal region" evidence="2">
    <location>
        <begin position="177"/>
        <end position="256"/>
    </location>
</feature>
<evidence type="ECO:0000256" key="1">
    <source>
        <dbReference type="SAM" id="Phobius"/>
    </source>
</evidence>
<dbReference type="PANTHER" id="PTHR34220">
    <property type="entry name" value="SENSOR HISTIDINE KINASE YPDA"/>
    <property type="match status" value="1"/>
</dbReference>
<feature type="transmembrane region" description="Helical" evidence="1">
    <location>
        <begin position="25"/>
        <end position="45"/>
    </location>
</feature>
<reference evidence="4" key="1">
    <citation type="journal article" date="2019" name="Int. J. Syst. Evol. Microbiol.">
        <title>The Global Catalogue of Microorganisms (GCM) 10K type strain sequencing project: providing services to taxonomists for standard genome sequencing and annotation.</title>
        <authorList>
            <consortium name="The Broad Institute Genomics Platform"/>
            <consortium name="The Broad Institute Genome Sequencing Center for Infectious Disease"/>
            <person name="Wu L."/>
            <person name="Ma J."/>
        </authorList>
    </citation>
    <scope>NUCLEOTIDE SEQUENCE [LARGE SCALE GENOMIC DNA]</scope>
    <source>
        <strain evidence="4">JCM 17225</strain>
    </source>
</reference>
<evidence type="ECO:0000313" key="3">
    <source>
        <dbReference type="EMBL" id="GAA4034735.1"/>
    </source>
</evidence>